<feature type="compositionally biased region" description="Basic and acidic residues" evidence="1">
    <location>
        <begin position="1"/>
        <end position="13"/>
    </location>
</feature>
<dbReference type="Proteomes" id="UP001230908">
    <property type="component" value="Unassembled WGS sequence"/>
</dbReference>
<proteinExistence type="predicted"/>
<accession>A0ABU0ZF80</accession>
<feature type="compositionally biased region" description="Pro residues" evidence="1">
    <location>
        <begin position="1092"/>
        <end position="1108"/>
    </location>
</feature>
<dbReference type="RefSeq" id="WP_308712988.1">
    <property type="nucleotide sequence ID" value="NZ_JAVHUY010000012.1"/>
</dbReference>
<dbReference type="EMBL" id="JAVHUY010000012">
    <property type="protein sequence ID" value="MDQ7905715.1"/>
    <property type="molecule type" value="Genomic_DNA"/>
</dbReference>
<feature type="region of interest" description="Disordered" evidence="1">
    <location>
        <begin position="1"/>
        <end position="20"/>
    </location>
</feature>
<feature type="compositionally biased region" description="Acidic residues" evidence="1">
    <location>
        <begin position="71"/>
        <end position="84"/>
    </location>
</feature>
<evidence type="ECO:0000313" key="2">
    <source>
        <dbReference type="EMBL" id="MDQ7905715.1"/>
    </source>
</evidence>
<evidence type="ECO:0000313" key="3">
    <source>
        <dbReference type="Proteomes" id="UP001230908"/>
    </source>
</evidence>
<feature type="region of interest" description="Disordered" evidence="1">
    <location>
        <begin position="33"/>
        <end position="142"/>
    </location>
</feature>
<feature type="region of interest" description="Disordered" evidence="1">
    <location>
        <begin position="1089"/>
        <end position="1108"/>
    </location>
</feature>
<comment type="caution">
    <text evidence="2">The sequence shown here is derived from an EMBL/GenBank/DDBJ whole genome shotgun (WGS) entry which is preliminary data.</text>
</comment>
<keyword evidence="3" id="KW-1185">Reference proteome</keyword>
<gene>
    <name evidence="2" type="ORF">RB614_14445</name>
</gene>
<organism evidence="2 3">
    <name type="scientific">Phytohabitans maris</name>
    <dbReference type="NCBI Taxonomy" id="3071409"/>
    <lineage>
        <taxon>Bacteria</taxon>
        <taxon>Bacillati</taxon>
        <taxon>Actinomycetota</taxon>
        <taxon>Actinomycetes</taxon>
        <taxon>Micromonosporales</taxon>
        <taxon>Micromonosporaceae</taxon>
    </lineage>
</organism>
<reference evidence="2 3" key="1">
    <citation type="submission" date="2023-08" db="EMBL/GenBank/DDBJ databases">
        <title>Phytohabitans sansha sp. nov., isolated from marine sediment.</title>
        <authorList>
            <person name="Zhao Y."/>
            <person name="Yi K."/>
        </authorList>
    </citation>
    <scope>NUCLEOTIDE SEQUENCE [LARGE SCALE GENOMIC DNA]</scope>
    <source>
        <strain evidence="2 3">ZYX-F-186</strain>
    </source>
</reference>
<name>A0ABU0ZF80_9ACTN</name>
<sequence>MDAVEVRPPDGRGEPLTYAGYRAPDRAEFVAIDPETGAPIGSFRPGPRGAWVPIEPAPDTEMPDAGSESSELSDLDSDDVEPPSDMDAGPPAARPEPPREPVGSDLALFLTGAAAGPSTAPRDGAPARTGGDETGAAETGSTVMATFTDGSYAIAKRPPAGAPDWHAVGVRIFWPDGTPRGGYEARRLVRADHVAAARMHTHTDLPGAFHLNILFATEQSDREHLDLVGLTAEPARRILRDVYGAQLLPGSTPDVHHYRMSREAANRTARQQLARLGWTVHPEGEAPAVAGGGTGLSDRDADHFYQLAKSVGWDAAGEDRLKRARHRVEKGLGTRTPRDKAREFVAHVVAEHRETEPVQRALDQLDLGGHRLYRATVKGRPVVLRARVDGAGHVVSARPATRLDEELRGHDHDSVLAELLGAGGWTVRAGHASTVDPDARRITLDFHSTAAWTTLAAAHAIATGPDAPPHLAMEYRTFRGAQILPTLRRWAHQLQERLTGDEQDVYSALGIVARRTAWEAGTPALRGPFPVDRPEPDSGCAGWFLGRTWKAAVDPDQPVDHVLRTMGHEMFHSEQRAVTGQWRANETGDPAVLATFTDNRDVQLDLWDPRRRPADDERYPAAANLWTYDLDRPEARAVNRVHNRIAKLARDANDRLAAARATGSPGERLLARFERGQAAARLLAADADSLYTAQLMEAQAFMYVVDLAAGGSVLDWTRMPGALVPGGIDGYDVTPLGTAGSFLRPAGSTLEPPERLSHPDRPLVVVPVADPADAGRVLRELRDRLPAGALVEPLLPERVTAERAVELAEALGEGHVLAIAADRVSPAGALVDHFVPYSRGHAPTLRPAAHYHTVHATPQSPLVRLTRVGLYAEGGERYELLPGWHAVVVGERVWIGPAGEQPSIEDDDPPVVIGTMHRDTPWTVWQHGLWVARDLASHRGTTTDAGFVRVHRPAPSPPPVPVPDPEVVHAVDARDEELLQRAFGAGRAVDPARYRYDPPAGDDQAGPSRRELGFTAYHLVDELLDLAGADPADGDPDRLVAALDDLAGRLGEPRRELLPVAYAAARVYGLGELTGARLRLVHGVLRGRHPHGPLPVGAPPTGPAPSLA</sequence>
<evidence type="ECO:0000256" key="1">
    <source>
        <dbReference type="SAM" id="MobiDB-lite"/>
    </source>
</evidence>
<protein>
    <submittedName>
        <fullName evidence="2">Uncharacterized protein</fullName>
    </submittedName>
</protein>